<reference evidence="5 6" key="1">
    <citation type="submission" date="2010-01" db="EMBL/GenBank/DDBJ databases">
        <authorList>
            <person name="Weinstock G."/>
            <person name="Sodergren E."/>
            <person name="Clifton S."/>
            <person name="Fulton L."/>
            <person name="Fulton B."/>
            <person name="Courtney L."/>
            <person name="Fronick C."/>
            <person name="Harrison M."/>
            <person name="Strong C."/>
            <person name="Farmer C."/>
            <person name="Delahaunty K."/>
            <person name="Markovic C."/>
            <person name="Hall O."/>
            <person name="Minx P."/>
            <person name="Tomlinson C."/>
            <person name="Mitreva M."/>
            <person name="Nelson J."/>
            <person name="Hou S."/>
            <person name="Wollam A."/>
            <person name="Pepin K.H."/>
            <person name="Johnson M."/>
            <person name="Bhonagiri V."/>
            <person name="Nash W.E."/>
            <person name="Warren W."/>
            <person name="Chinwalla A."/>
            <person name="Mardis E.R."/>
            <person name="Wilson R.K."/>
        </authorList>
    </citation>
    <scope>NUCLEOTIDE SEQUENCE [LARGE SCALE GENOMIC DNA]</scope>
    <source>
        <strain evidence="5 6">DSM 13479</strain>
    </source>
</reference>
<dbReference type="GO" id="GO:0003677">
    <property type="term" value="F:DNA binding"/>
    <property type="evidence" value="ECO:0007669"/>
    <property type="project" value="UniProtKB-UniRule"/>
</dbReference>
<dbReference type="HOGENOM" id="CLU_2031532_0_0_9"/>
<dbReference type="Proteomes" id="UP000004968">
    <property type="component" value="Unassembled WGS sequence"/>
</dbReference>
<evidence type="ECO:0000259" key="4">
    <source>
        <dbReference type="PROSITE" id="PS51900"/>
    </source>
</evidence>
<sequence length="122" mass="14047">MASIRQRGDSYQVTVSNGRRSDGTQIIETDTYTPEPGMTKRQIEKALNEFVVDFERDVKSGQNVKGKRMTFEQLTKQFLKDTKPTGNEERDTLAITTWSSYKSDLEHRINPRIGHLKIIDII</sequence>
<gene>
    <name evidence="5" type="ORF">CLOSTHATH_05262</name>
</gene>
<evidence type="ECO:0000256" key="2">
    <source>
        <dbReference type="PROSITE-ProRule" id="PRU01248"/>
    </source>
</evidence>
<dbReference type="PROSITE" id="PS51900">
    <property type="entry name" value="CB"/>
    <property type="match status" value="1"/>
</dbReference>
<proteinExistence type="predicted"/>
<evidence type="ECO:0000256" key="3">
    <source>
        <dbReference type="SAM" id="MobiDB-lite"/>
    </source>
</evidence>
<dbReference type="AlphaFoldDB" id="D3ANR0"/>
<dbReference type="InterPro" id="IPR010998">
    <property type="entry name" value="Integrase_recombinase_N"/>
</dbReference>
<feature type="domain" description="Core-binding (CB)" evidence="4">
    <location>
        <begin position="69"/>
        <end position="122"/>
    </location>
</feature>
<keyword evidence="1 2" id="KW-0238">DNA-binding</keyword>
<dbReference type="Gene3D" id="1.10.150.130">
    <property type="match status" value="1"/>
</dbReference>
<feature type="compositionally biased region" description="Polar residues" evidence="3">
    <location>
        <begin position="9"/>
        <end position="32"/>
    </location>
</feature>
<name>D3ANR0_9FIRM</name>
<feature type="non-terminal residue" evidence="5">
    <location>
        <position position="122"/>
    </location>
</feature>
<comment type="caution">
    <text evidence="5">The sequence shown here is derived from an EMBL/GenBank/DDBJ whole genome shotgun (WGS) entry which is preliminary data.</text>
</comment>
<dbReference type="InterPro" id="IPR044068">
    <property type="entry name" value="CB"/>
</dbReference>
<evidence type="ECO:0000256" key="1">
    <source>
        <dbReference type="ARBA" id="ARBA00023125"/>
    </source>
</evidence>
<organism evidence="5 6">
    <name type="scientific">Hungatella hathewayi DSM 13479</name>
    <dbReference type="NCBI Taxonomy" id="566550"/>
    <lineage>
        <taxon>Bacteria</taxon>
        <taxon>Bacillati</taxon>
        <taxon>Bacillota</taxon>
        <taxon>Clostridia</taxon>
        <taxon>Lachnospirales</taxon>
        <taxon>Lachnospiraceae</taxon>
        <taxon>Hungatella</taxon>
    </lineage>
</organism>
<feature type="region of interest" description="Disordered" evidence="3">
    <location>
        <begin position="1"/>
        <end position="36"/>
    </location>
</feature>
<evidence type="ECO:0000313" key="6">
    <source>
        <dbReference type="Proteomes" id="UP000004968"/>
    </source>
</evidence>
<protein>
    <recommendedName>
        <fullName evidence="4">Core-binding (CB) domain-containing protein</fullName>
    </recommendedName>
</protein>
<dbReference type="EMBL" id="ACIO01000531">
    <property type="protein sequence ID" value="EFC96537.1"/>
    <property type="molecule type" value="Genomic_DNA"/>
</dbReference>
<accession>D3ANR0</accession>
<evidence type="ECO:0000313" key="5">
    <source>
        <dbReference type="EMBL" id="EFC96537.1"/>
    </source>
</evidence>